<dbReference type="RefSeq" id="WP_214211653.1">
    <property type="nucleotide sequence ID" value="NZ_JABBFO010000001.1"/>
</dbReference>
<reference evidence="1 2" key="1">
    <citation type="submission" date="2020-04" db="EMBL/GenBank/DDBJ databases">
        <title>Genome sequencing of Rosenbergiella species.</title>
        <authorList>
            <person name="Alvarez-Perez S."/>
            <person name="Lievens B."/>
        </authorList>
    </citation>
    <scope>NUCLEOTIDE SEQUENCE [LARGE SCALE GENOMIC DNA]</scope>
    <source>
        <strain evidence="1 2">CdVSA20.1</strain>
    </source>
</reference>
<evidence type="ECO:0000313" key="2">
    <source>
        <dbReference type="Proteomes" id="UP000786875"/>
    </source>
</evidence>
<protein>
    <submittedName>
        <fullName evidence="1">GNAT family N-acetyltransferase</fullName>
    </submittedName>
</protein>
<dbReference type="Proteomes" id="UP000786875">
    <property type="component" value="Unassembled WGS sequence"/>
</dbReference>
<name>A0ABS5T0K7_9GAMM</name>
<comment type="caution">
    <text evidence="1">The sequence shown here is derived from an EMBL/GenBank/DDBJ whole genome shotgun (WGS) entry which is preliminary data.</text>
</comment>
<proteinExistence type="predicted"/>
<keyword evidence="2" id="KW-1185">Reference proteome</keyword>
<dbReference type="InterPro" id="IPR016181">
    <property type="entry name" value="Acyl_CoA_acyltransferase"/>
</dbReference>
<dbReference type="SUPFAM" id="SSF55729">
    <property type="entry name" value="Acyl-CoA N-acyltransferases (Nat)"/>
    <property type="match status" value="1"/>
</dbReference>
<evidence type="ECO:0000313" key="1">
    <source>
        <dbReference type="EMBL" id="MBT0725888.1"/>
    </source>
</evidence>
<accession>A0ABS5T0K7</accession>
<dbReference type="Gene3D" id="3.40.630.30">
    <property type="match status" value="1"/>
</dbReference>
<dbReference type="EMBL" id="JABBFO010000001">
    <property type="protein sequence ID" value="MBT0725888.1"/>
    <property type="molecule type" value="Genomic_DNA"/>
</dbReference>
<gene>
    <name evidence="1" type="ORF">HGT73_00500</name>
</gene>
<organism evidence="1 2">
    <name type="scientific">Rosenbergiella australiborealis</name>
    <dbReference type="NCBI Taxonomy" id="1544696"/>
    <lineage>
        <taxon>Bacteria</taxon>
        <taxon>Pseudomonadati</taxon>
        <taxon>Pseudomonadota</taxon>
        <taxon>Gammaproteobacteria</taxon>
        <taxon>Enterobacterales</taxon>
        <taxon>Erwiniaceae</taxon>
        <taxon>Rosenbergiella</taxon>
    </lineage>
</organism>
<sequence>MGVTTLFLPVANIFTLSRGKIMLLRTEIGLDATGIDTLIRHGLQRPELAEHIQVLREAGLITLGVVATDDEGRVLGYVAFSPILVEGEEQNWVVISAIAVEQHYTSTSLAKDLLFEGLDSLNEFSYHAAVGYQDLEWLKVQGFQPAANLTIDTLTDKVMVYPLNDNAAAQQQGVLTLPNVEVSTLTTH</sequence>